<dbReference type="Proteomes" id="UP000516660">
    <property type="component" value="Chromosome"/>
</dbReference>
<evidence type="ECO:0008006" key="4">
    <source>
        <dbReference type="Google" id="ProtNLM"/>
    </source>
</evidence>
<protein>
    <recommendedName>
        <fullName evidence="4">Multidrug efflux pump subunit AcrA (Membrane-fusion protein)</fullName>
    </recommendedName>
</protein>
<sequence length="345" mass="34185">MGVWRRWILPITRLVVLAAIAVALVRMAFFGQAAEEVAQVPTGSVVESQVAASIATVVNDVTVKGSIQPDPDVPVKATLQGKVSKLVAGQGATLAAGDPILVIRQETPVDPVVAADGTVTPSKPKVVTETVTAKAAGSLVELGVLVGQEVSVGDAVGLIAPPTFRATAPLTAEEQYRLVTQPTTATVAITSGPAPFECADLRVGQPAASSAEGAGAGAGAGASGGPGEGSTGAAASTGATVSCAVPVGTRVFPGLAAEITVPAGEAPDVLTLPTTAVEGLTETGNVWLPSESGAPEERAVGLGISDGKVVQITSGLQEGDMVLEFVPGAPVPEEEGMTMQGGYGG</sequence>
<name>A0A7L7YZU1_9MICO</name>
<evidence type="ECO:0000313" key="3">
    <source>
        <dbReference type="Proteomes" id="UP000516660"/>
    </source>
</evidence>
<gene>
    <name evidence="2" type="ORF">H9X71_10210</name>
</gene>
<dbReference type="RefSeq" id="WP_191146988.1">
    <property type="nucleotide sequence ID" value="NZ_CP061274.1"/>
</dbReference>
<dbReference type="PANTHER" id="PTHR30469">
    <property type="entry name" value="MULTIDRUG RESISTANCE PROTEIN MDTA"/>
    <property type="match status" value="1"/>
</dbReference>
<dbReference type="Gene3D" id="2.40.420.20">
    <property type="match status" value="1"/>
</dbReference>
<dbReference type="Gene3D" id="2.40.50.100">
    <property type="match status" value="1"/>
</dbReference>
<evidence type="ECO:0000256" key="1">
    <source>
        <dbReference type="SAM" id="MobiDB-lite"/>
    </source>
</evidence>
<dbReference type="PANTHER" id="PTHR30469:SF33">
    <property type="entry name" value="SLR1207 PROTEIN"/>
    <property type="match status" value="1"/>
</dbReference>
<evidence type="ECO:0000313" key="2">
    <source>
        <dbReference type="EMBL" id="QOD42984.1"/>
    </source>
</evidence>
<dbReference type="KEGG" id="czh:H9X71_10210"/>
<keyword evidence="3" id="KW-1185">Reference proteome</keyword>
<dbReference type="GO" id="GO:1990281">
    <property type="term" value="C:efflux pump complex"/>
    <property type="evidence" value="ECO:0007669"/>
    <property type="project" value="TreeGrafter"/>
</dbReference>
<dbReference type="EMBL" id="CP061274">
    <property type="protein sequence ID" value="QOD42984.1"/>
    <property type="molecule type" value="Genomic_DNA"/>
</dbReference>
<accession>A0A7L7YZU1</accession>
<feature type="region of interest" description="Disordered" evidence="1">
    <location>
        <begin position="209"/>
        <end position="235"/>
    </location>
</feature>
<feature type="compositionally biased region" description="Gly residues" evidence="1">
    <location>
        <begin position="214"/>
        <end position="230"/>
    </location>
</feature>
<dbReference type="AlphaFoldDB" id="A0A7L7YZU1"/>
<dbReference type="GO" id="GO:0015562">
    <property type="term" value="F:efflux transmembrane transporter activity"/>
    <property type="evidence" value="ECO:0007669"/>
    <property type="project" value="TreeGrafter"/>
</dbReference>
<reference evidence="2 3" key="1">
    <citation type="submission" date="2020-08" db="EMBL/GenBank/DDBJ databases">
        <title>Description of Clavibacter zhangzhiyonge sp. nov., a phytopathogenic actinobacterium isolated from barley seeds, causing leaf brown spot and decline.</title>
        <authorList>
            <person name="Tian Q."/>
            <person name="Chuan J."/>
            <person name="Zhao W."/>
            <person name="Li X."/>
        </authorList>
    </citation>
    <scope>NUCLEOTIDE SEQUENCE [LARGE SCALE GENOMIC DNA]</scope>
    <source>
        <strain evidence="2 3">DM1</strain>
    </source>
</reference>
<proteinExistence type="predicted"/>
<organism evidence="2 3">
    <name type="scientific">Clavibacter zhangzhiyongii</name>
    <dbReference type="NCBI Taxonomy" id="2768071"/>
    <lineage>
        <taxon>Bacteria</taxon>
        <taxon>Bacillati</taxon>
        <taxon>Actinomycetota</taxon>
        <taxon>Actinomycetes</taxon>
        <taxon>Micrococcales</taxon>
        <taxon>Microbacteriaceae</taxon>
        <taxon>Clavibacter</taxon>
    </lineage>
</organism>